<accession>A0ACC0AWA0</accession>
<evidence type="ECO:0000313" key="2">
    <source>
        <dbReference type="Proteomes" id="UP001060085"/>
    </source>
</evidence>
<comment type="caution">
    <text evidence="1">The sequence shown here is derived from an EMBL/GenBank/DDBJ whole genome shotgun (WGS) entry which is preliminary data.</text>
</comment>
<protein>
    <submittedName>
        <fullName evidence="1">Uncharacterized protein</fullName>
    </submittedName>
</protein>
<reference evidence="2" key="1">
    <citation type="journal article" date="2023" name="Nat. Plants">
        <title>Single-cell RNA sequencing provides a high-resolution roadmap for understanding the multicellular compartmentation of specialized metabolism.</title>
        <authorList>
            <person name="Sun S."/>
            <person name="Shen X."/>
            <person name="Li Y."/>
            <person name="Li Y."/>
            <person name="Wang S."/>
            <person name="Li R."/>
            <person name="Zhang H."/>
            <person name="Shen G."/>
            <person name="Guo B."/>
            <person name="Wei J."/>
            <person name="Xu J."/>
            <person name="St-Pierre B."/>
            <person name="Chen S."/>
            <person name="Sun C."/>
        </authorList>
    </citation>
    <scope>NUCLEOTIDE SEQUENCE [LARGE SCALE GENOMIC DNA]</scope>
</reference>
<organism evidence="1 2">
    <name type="scientific">Catharanthus roseus</name>
    <name type="common">Madagascar periwinkle</name>
    <name type="synonym">Vinca rosea</name>
    <dbReference type="NCBI Taxonomy" id="4058"/>
    <lineage>
        <taxon>Eukaryota</taxon>
        <taxon>Viridiplantae</taxon>
        <taxon>Streptophyta</taxon>
        <taxon>Embryophyta</taxon>
        <taxon>Tracheophyta</taxon>
        <taxon>Spermatophyta</taxon>
        <taxon>Magnoliopsida</taxon>
        <taxon>eudicotyledons</taxon>
        <taxon>Gunneridae</taxon>
        <taxon>Pentapetalae</taxon>
        <taxon>asterids</taxon>
        <taxon>lamiids</taxon>
        <taxon>Gentianales</taxon>
        <taxon>Apocynaceae</taxon>
        <taxon>Rauvolfioideae</taxon>
        <taxon>Vinceae</taxon>
        <taxon>Catharanthinae</taxon>
        <taxon>Catharanthus</taxon>
    </lineage>
</organism>
<gene>
    <name evidence="1" type="ORF">M9H77_23074</name>
</gene>
<dbReference type="Proteomes" id="UP001060085">
    <property type="component" value="Linkage Group LG05"/>
</dbReference>
<dbReference type="EMBL" id="CM044705">
    <property type="protein sequence ID" value="KAI5663751.1"/>
    <property type="molecule type" value="Genomic_DNA"/>
</dbReference>
<proteinExistence type="predicted"/>
<name>A0ACC0AWA0_CATRO</name>
<evidence type="ECO:0000313" key="1">
    <source>
        <dbReference type="EMBL" id="KAI5663751.1"/>
    </source>
</evidence>
<sequence length="115" mass="12977">MEFLGIGLFDRILAPDLHPDELADCTVLGLARTRASSDDVDGFLTLKVDPLKEGRSSWRAWPNRLQLPGIEVVLRFNAIDNLKFLFQIEQHHGLSIVTSLAQDQIQLAQTAFYRT</sequence>
<keyword evidence="2" id="KW-1185">Reference proteome</keyword>